<protein>
    <submittedName>
        <fullName evidence="3">Uncharacterized protein</fullName>
    </submittedName>
</protein>
<evidence type="ECO:0000313" key="3">
    <source>
        <dbReference type="EMBL" id="EGP82290.1"/>
    </source>
</evidence>
<accession>F9XR28</accession>
<keyword evidence="4" id="KW-1185">Reference proteome</keyword>
<name>F9XR28_ZYMTI</name>
<evidence type="ECO:0000256" key="1">
    <source>
        <dbReference type="SAM" id="MobiDB-lite"/>
    </source>
</evidence>
<dbReference type="Proteomes" id="UP000008062">
    <property type="component" value="Chromosome 15"/>
</dbReference>
<dbReference type="InParanoid" id="F9XR28"/>
<dbReference type="VEuPathDB" id="FungiDB:ZTRI_15.22"/>
<feature type="compositionally biased region" description="Basic and acidic residues" evidence="1">
    <location>
        <begin position="42"/>
        <end position="66"/>
    </location>
</feature>
<gene>
    <name evidence="3" type="ORF">MYCGRDRAFT_97635</name>
</gene>
<evidence type="ECO:0000256" key="2">
    <source>
        <dbReference type="SAM" id="Phobius"/>
    </source>
</evidence>
<dbReference type="GeneID" id="13400135"/>
<sequence length="204" mass="22761">MRRSCQEAWVSRLETTLCPAKSPLPPGPSRPKQTDIGGNTRTPDEVEREKRHLHREGVLPRSERLQREHRHIKLHQKEDADGKKASTNFGVHDVPDMTISPHHVLPKHGFYAATSIISMLFLVLVLILGCGLACIDHHGLSFGATHSSRYLFDITTLPAVPKFPEVDLDCNTSYTSTSTIQSIQAFAPMRRVMKRTTMQSGTGS</sequence>
<organism evidence="3 4">
    <name type="scientific">Zymoseptoria tritici (strain CBS 115943 / IPO323)</name>
    <name type="common">Speckled leaf blotch fungus</name>
    <name type="synonym">Septoria tritici</name>
    <dbReference type="NCBI Taxonomy" id="336722"/>
    <lineage>
        <taxon>Eukaryota</taxon>
        <taxon>Fungi</taxon>
        <taxon>Dikarya</taxon>
        <taxon>Ascomycota</taxon>
        <taxon>Pezizomycotina</taxon>
        <taxon>Dothideomycetes</taxon>
        <taxon>Dothideomycetidae</taxon>
        <taxon>Mycosphaerellales</taxon>
        <taxon>Mycosphaerellaceae</taxon>
        <taxon>Zymoseptoria</taxon>
    </lineage>
</organism>
<dbReference type="RefSeq" id="XP_003847314.1">
    <property type="nucleotide sequence ID" value="XM_003847266.1"/>
</dbReference>
<dbReference type="EMBL" id="CM001210">
    <property type="protein sequence ID" value="EGP82290.1"/>
    <property type="molecule type" value="Genomic_DNA"/>
</dbReference>
<keyword evidence="2" id="KW-1133">Transmembrane helix</keyword>
<reference evidence="3 4" key="1">
    <citation type="journal article" date="2011" name="PLoS Genet.">
        <title>Finished genome of the fungal wheat pathogen Mycosphaerella graminicola reveals dispensome structure, chromosome plasticity, and stealth pathogenesis.</title>
        <authorList>
            <person name="Goodwin S.B."/>
            <person name="Ben M'barek S."/>
            <person name="Dhillon B."/>
            <person name="Wittenberg A.H.J."/>
            <person name="Crane C.F."/>
            <person name="Hane J.K."/>
            <person name="Foster A.J."/>
            <person name="Van der Lee T.A.J."/>
            <person name="Grimwood J."/>
            <person name="Aerts A."/>
            <person name="Antoniw J."/>
            <person name="Bailey A."/>
            <person name="Bluhm B."/>
            <person name="Bowler J."/>
            <person name="Bristow J."/>
            <person name="van der Burgt A."/>
            <person name="Canto-Canche B."/>
            <person name="Churchill A.C.L."/>
            <person name="Conde-Ferraez L."/>
            <person name="Cools H.J."/>
            <person name="Coutinho P.M."/>
            <person name="Csukai M."/>
            <person name="Dehal P."/>
            <person name="De Wit P."/>
            <person name="Donzelli B."/>
            <person name="van de Geest H.C."/>
            <person name="van Ham R.C.H.J."/>
            <person name="Hammond-Kosack K.E."/>
            <person name="Henrissat B."/>
            <person name="Kilian A."/>
            <person name="Kobayashi A.K."/>
            <person name="Koopmann E."/>
            <person name="Kourmpetis Y."/>
            <person name="Kuzniar A."/>
            <person name="Lindquist E."/>
            <person name="Lombard V."/>
            <person name="Maliepaard C."/>
            <person name="Martins N."/>
            <person name="Mehrabi R."/>
            <person name="Nap J.P.H."/>
            <person name="Ponomarenko A."/>
            <person name="Rudd J.J."/>
            <person name="Salamov A."/>
            <person name="Schmutz J."/>
            <person name="Schouten H.J."/>
            <person name="Shapiro H."/>
            <person name="Stergiopoulos I."/>
            <person name="Torriani S.F.F."/>
            <person name="Tu H."/>
            <person name="de Vries R.P."/>
            <person name="Waalwijk C."/>
            <person name="Ware S.B."/>
            <person name="Wiebenga A."/>
            <person name="Zwiers L.-H."/>
            <person name="Oliver R.P."/>
            <person name="Grigoriev I.V."/>
            <person name="Kema G.H.J."/>
        </authorList>
    </citation>
    <scope>NUCLEOTIDE SEQUENCE [LARGE SCALE GENOMIC DNA]</scope>
    <source>
        <strain evidence="4">CBS 115943 / IPO323</strain>
    </source>
</reference>
<evidence type="ECO:0000313" key="4">
    <source>
        <dbReference type="Proteomes" id="UP000008062"/>
    </source>
</evidence>
<proteinExistence type="predicted"/>
<keyword evidence="2" id="KW-0812">Transmembrane</keyword>
<feature type="transmembrane region" description="Helical" evidence="2">
    <location>
        <begin position="110"/>
        <end position="135"/>
    </location>
</feature>
<dbReference type="AlphaFoldDB" id="F9XR28"/>
<feature type="region of interest" description="Disordered" evidence="1">
    <location>
        <begin position="15"/>
        <end position="67"/>
    </location>
</feature>
<keyword evidence="2" id="KW-0472">Membrane</keyword>
<dbReference type="KEGG" id="ztr:MYCGRDRAFT_97635"/>
<dbReference type="HOGENOM" id="CLU_1344186_0_0_1"/>